<dbReference type="Proteomes" id="UP001236800">
    <property type="component" value="Chromosome"/>
</dbReference>
<dbReference type="GeneID" id="301338581"/>
<gene>
    <name evidence="1" type="ORF">RA178_05315</name>
</gene>
<accession>A0AA50Q525</accession>
<dbReference type="EMBL" id="CP132914">
    <property type="protein sequence ID" value="WMB75204.1"/>
    <property type="molecule type" value="Genomic_DNA"/>
</dbReference>
<sequence>MRCLHIVWLALMLNACVAPLLLMSPQGQLMWALLKPLVGLDPNDVGLFEQPLIKNRMQELLGKNYDTTLSLLKTADKIQQEGPLIYLVSTYTPVPEMAEKAGLVWNSDTNQMAVMLMKGGAPLVISEQFSNQAEKRVPSWPKELADYTDPQKLQQKALEAGANQVQQQLAIPDAVKAVATGDVKAAQGAVIDSAVTQNAVIKNAAMPINITEAAAKVAVPAAPAEIKSPPVAPEVKKQ</sequence>
<protein>
    <submittedName>
        <fullName evidence="1">Uncharacterized protein</fullName>
    </submittedName>
</protein>
<dbReference type="KEGG" id="sog:RA178_05315"/>
<dbReference type="RefSeq" id="WP_306685399.1">
    <property type="nucleotide sequence ID" value="NZ_CP132914.1"/>
</dbReference>
<name>A0AA50Q525_9GAMM</name>
<reference evidence="1" key="1">
    <citation type="submission" date="2023-08" db="EMBL/GenBank/DDBJ databases">
        <title>Complete genome sequence of Shewanella oncorhynchi Z-P2, a siderophore putrebactin-producing bacterium.</title>
        <authorList>
            <person name="Zhang Y."/>
        </authorList>
    </citation>
    <scope>NUCLEOTIDE SEQUENCE</scope>
    <source>
        <strain evidence="1">Z-P2</strain>
    </source>
</reference>
<organism evidence="1">
    <name type="scientific">Shewanella oncorhynchi</name>
    <dbReference type="NCBI Taxonomy" id="2726434"/>
    <lineage>
        <taxon>Bacteria</taxon>
        <taxon>Pseudomonadati</taxon>
        <taxon>Pseudomonadota</taxon>
        <taxon>Gammaproteobacteria</taxon>
        <taxon>Alteromonadales</taxon>
        <taxon>Shewanellaceae</taxon>
        <taxon>Shewanella</taxon>
    </lineage>
</organism>
<evidence type="ECO:0000313" key="1">
    <source>
        <dbReference type="EMBL" id="WMB75204.1"/>
    </source>
</evidence>
<proteinExistence type="predicted"/>
<dbReference type="AlphaFoldDB" id="A0AA50Q525"/>